<dbReference type="InterPro" id="IPR002550">
    <property type="entry name" value="CNNM"/>
</dbReference>
<organism evidence="15 16">
    <name type="scientific">Gulosibacter molinativorax</name>
    <dbReference type="NCBI Taxonomy" id="256821"/>
    <lineage>
        <taxon>Bacteria</taxon>
        <taxon>Bacillati</taxon>
        <taxon>Actinomycetota</taxon>
        <taxon>Actinomycetes</taxon>
        <taxon>Micrococcales</taxon>
        <taxon>Microbacteriaceae</taxon>
        <taxon>Gulosibacter</taxon>
    </lineage>
</organism>
<dbReference type="CDD" id="cd04590">
    <property type="entry name" value="CBS_pair_CorC_HlyC_assoc"/>
    <property type="match status" value="1"/>
</dbReference>
<keyword evidence="3" id="KW-1003">Cell membrane</keyword>
<evidence type="ECO:0000259" key="14">
    <source>
        <dbReference type="PROSITE" id="PS51846"/>
    </source>
</evidence>
<keyword evidence="4 10" id="KW-0812">Transmembrane</keyword>
<sequence>MITAVGTLLLGLLVIAVIIVANGYFVAQEFAYMSVDRTQLRARAEGGDKRAARALAITDRTSFMLSGAQLGITVTGLLVGFVAEPLVGESLGMLLGGVGVPAGVSVAVGTVLALALSTIVQMIFGELFPKNYTIAAPMKSALALARSTSMYLAVTGWLIKFFDVSSNAVLRLFRIEPIEDLDSSATVEDLDHIVTSSRLSGALDDHTYMVLDRLLDFPDRNVGHAMIPRSRTDVLSAGDTVGHARDLMATGHTRYPIIDDDHVPVGVIHLLDVLSTELSETSLVTELMRPALVVPELMRLPDTVAKLQQEDEKLACVIDEYGGFIGVITLEDLAEEILGDVTDEHDLPPSPDIAGTSQNEWLVDGDSPLDEVERAIGHDLPEGDFETVSGLVLAHAGGLVEEGETYDIQLAAQPEDFIDAKRAAVRIVRIHVESIERNVPAAVRLTLIDDNSSSGETQARSAGDDETQAEEGR</sequence>
<evidence type="ECO:0000313" key="15">
    <source>
        <dbReference type="EMBL" id="MDJ1372400.1"/>
    </source>
</evidence>
<dbReference type="Gene3D" id="3.10.580.10">
    <property type="entry name" value="CBS-domain"/>
    <property type="match status" value="1"/>
</dbReference>
<dbReference type="InterPro" id="IPR044751">
    <property type="entry name" value="Ion_transp-like_CBS"/>
</dbReference>
<evidence type="ECO:0000256" key="12">
    <source>
        <dbReference type="SAM" id="Phobius"/>
    </source>
</evidence>
<evidence type="ECO:0000256" key="10">
    <source>
        <dbReference type="PROSITE-ProRule" id="PRU01193"/>
    </source>
</evidence>
<evidence type="ECO:0000256" key="5">
    <source>
        <dbReference type="ARBA" id="ARBA00022737"/>
    </source>
</evidence>
<evidence type="ECO:0000259" key="13">
    <source>
        <dbReference type="PROSITE" id="PS51371"/>
    </source>
</evidence>
<feature type="compositionally biased region" description="Polar residues" evidence="11">
    <location>
        <begin position="450"/>
        <end position="460"/>
    </location>
</feature>
<feature type="transmembrane region" description="Helical" evidence="12">
    <location>
        <begin position="63"/>
        <end position="83"/>
    </location>
</feature>
<feature type="region of interest" description="Disordered" evidence="11">
    <location>
        <begin position="450"/>
        <end position="473"/>
    </location>
</feature>
<feature type="transmembrane region" description="Helical" evidence="12">
    <location>
        <begin position="140"/>
        <end position="159"/>
    </location>
</feature>
<reference evidence="15" key="1">
    <citation type="submission" date="2018-03" db="EMBL/GenBank/DDBJ databases">
        <authorList>
            <person name="Nunes O.C."/>
            <person name="Lopes A.R."/>
            <person name="Froufe H."/>
            <person name="Munoz-Merida A."/>
            <person name="Barroso C."/>
            <person name="Egas C."/>
        </authorList>
    </citation>
    <scope>NUCLEOTIDE SEQUENCE</scope>
    <source>
        <strain evidence="15">ON4</strain>
    </source>
</reference>
<evidence type="ECO:0000256" key="3">
    <source>
        <dbReference type="ARBA" id="ARBA00022475"/>
    </source>
</evidence>
<gene>
    <name evidence="15" type="ORF">C7K25_13655</name>
</gene>
<proteinExistence type="inferred from homology"/>
<dbReference type="RefSeq" id="WP_026937908.1">
    <property type="nucleotide sequence ID" value="NZ_CP028426.1"/>
</dbReference>
<protein>
    <submittedName>
        <fullName evidence="15">HlyC/CorC family transporter</fullName>
    </submittedName>
</protein>
<keyword evidence="6 10" id="KW-1133">Transmembrane helix</keyword>
<evidence type="ECO:0000256" key="7">
    <source>
        <dbReference type="ARBA" id="ARBA00023122"/>
    </source>
</evidence>
<feature type="domain" description="CBS" evidence="13">
    <location>
        <begin position="226"/>
        <end position="283"/>
    </location>
</feature>
<dbReference type="Pfam" id="PF00571">
    <property type="entry name" value="CBS"/>
    <property type="match status" value="2"/>
</dbReference>
<dbReference type="Pfam" id="PF01595">
    <property type="entry name" value="CNNM"/>
    <property type="match status" value="1"/>
</dbReference>
<dbReference type="SMART" id="SM01091">
    <property type="entry name" value="CorC_HlyC"/>
    <property type="match status" value="1"/>
</dbReference>
<keyword evidence="16" id="KW-1185">Reference proteome</keyword>
<dbReference type="PROSITE" id="PS51846">
    <property type="entry name" value="CNNM"/>
    <property type="match status" value="1"/>
</dbReference>
<keyword evidence="5" id="KW-0677">Repeat</keyword>
<evidence type="ECO:0000256" key="8">
    <source>
        <dbReference type="ARBA" id="ARBA00023136"/>
    </source>
</evidence>
<feature type="compositionally biased region" description="Acidic residues" evidence="11">
    <location>
        <begin position="464"/>
        <end position="473"/>
    </location>
</feature>
<comment type="caution">
    <text evidence="15">The sequence shown here is derived from an EMBL/GenBank/DDBJ whole genome shotgun (WGS) entry which is preliminary data.</text>
</comment>
<reference evidence="15" key="2">
    <citation type="journal article" date="2022" name="Sci. Rep.">
        <title>In silico prediction of the enzymes involved in the degradation of the herbicide molinate by Gulosibacter molinativorax ON4T.</title>
        <authorList>
            <person name="Lopes A.R."/>
            <person name="Bunin E."/>
            <person name="Viana A.T."/>
            <person name="Froufe H."/>
            <person name="Munoz-Merida A."/>
            <person name="Pinho D."/>
            <person name="Figueiredo J."/>
            <person name="Barroso C."/>
            <person name="Vaz-Moreira I."/>
            <person name="Bellanger X."/>
            <person name="Egas C."/>
            <person name="Nunes O.C."/>
        </authorList>
    </citation>
    <scope>NUCLEOTIDE SEQUENCE</scope>
    <source>
        <strain evidence="15">ON4</strain>
    </source>
</reference>
<dbReference type="InterPro" id="IPR005170">
    <property type="entry name" value="Transptr-assoc_dom"/>
</dbReference>
<keyword evidence="8 10" id="KW-0472">Membrane</keyword>
<dbReference type="InterPro" id="IPR000644">
    <property type="entry name" value="CBS_dom"/>
</dbReference>
<dbReference type="InterPro" id="IPR046342">
    <property type="entry name" value="CBS_dom_sf"/>
</dbReference>
<dbReference type="EMBL" id="PXVD01000025">
    <property type="protein sequence ID" value="MDJ1372400.1"/>
    <property type="molecule type" value="Genomic_DNA"/>
</dbReference>
<dbReference type="InterPro" id="IPR036318">
    <property type="entry name" value="FAD-bd_PCMH-like_sf"/>
</dbReference>
<dbReference type="Gene3D" id="3.30.465.10">
    <property type="match status" value="1"/>
</dbReference>
<dbReference type="SUPFAM" id="SSF54631">
    <property type="entry name" value="CBS-domain pair"/>
    <property type="match status" value="1"/>
</dbReference>
<evidence type="ECO:0000256" key="2">
    <source>
        <dbReference type="ARBA" id="ARBA00006337"/>
    </source>
</evidence>
<feature type="transmembrane region" description="Helical" evidence="12">
    <location>
        <begin position="103"/>
        <end position="128"/>
    </location>
</feature>
<dbReference type="SUPFAM" id="SSF56176">
    <property type="entry name" value="FAD-binding/transporter-associated domain-like"/>
    <property type="match status" value="1"/>
</dbReference>
<feature type="domain" description="CBS" evidence="13">
    <location>
        <begin position="287"/>
        <end position="347"/>
    </location>
</feature>
<evidence type="ECO:0000256" key="9">
    <source>
        <dbReference type="PROSITE-ProRule" id="PRU00703"/>
    </source>
</evidence>
<comment type="subcellular location">
    <subcellularLocation>
        <location evidence="1">Cell membrane</location>
        <topology evidence="1">Multi-pass membrane protein</topology>
    </subcellularLocation>
</comment>
<dbReference type="InterPro" id="IPR051676">
    <property type="entry name" value="UPF0053_domain"/>
</dbReference>
<keyword evidence="7 9" id="KW-0129">CBS domain</keyword>
<evidence type="ECO:0000313" key="16">
    <source>
        <dbReference type="Proteomes" id="UP001170379"/>
    </source>
</evidence>
<comment type="similarity">
    <text evidence="2">Belongs to the UPF0053 family.</text>
</comment>
<accession>A0ABT7CB66</accession>
<dbReference type="PANTHER" id="PTHR43099:SF6">
    <property type="entry name" value="UPF0053 PROTEIN RV1842C"/>
    <property type="match status" value="1"/>
</dbReference>
<name>A0ABT7CB66_9MICO</name>
<feature type="transmembrane region" description="Helical" evidence="12">
    <location>
        <begin position="6"/>
        <end position="27"/>
    </location>
</feature>
<evidence type="ECO:0000256" key="4">
    <source>
        <dbReference type="ARBA" id="ARBA00022692"/>
    </source>
</evidence>
<dbReference type="InterPro" id="IPR016169">
    <property type="entry name" value="FAD-bd_PCMH_sub2"/>
</dbReference>
<evidence type="ECO:0000256" key="11">
    <source>
        <dbReference type="SAM" id="MobiDB-lite"/>
    </source>
</evidence>
<dbReference type="Proteomes" id="UP001170379">
    <property type="component" value="Unassembled WGS sequence"/>
</dbReference>
<evidence type="ECO:0000256" key="1">
    <source>
        <dbReference type="ARBA" id="ARBA00004651"/>
    </source>
</evidence>
<dbReference type="Pfam" id="PF03471">
    <property type="entry name" value="CorC_HlyC"/>
    <property type="match status" value="1"/>
</dbReference>
<feature type="domain" description="CNNM transmembrane" evidence="14">
    <location>
        <begin position="4"/>
        <end position="207"/>
    </location>
</feature>
<dbReference type="PANTHER" id="PTHR43099">
    <property type="entry name" value="UPF0053 PROTEIN YRKA"/>
    <property type="match status" value="1"/>
</dbReference>
<dbReference type="PROSITE" id="PS51371">
    <property type="entry name" value="CBS"/>
    <property type="match status" value="2"/>
</dbReference>
<evidence type="ECO:0000256" key="6">
    <source>
        <dbReference type="ARBA" id="ARBA00022989"/>
    </source>
</evidence>